<dbReference type="PANTHER" id="PTHR43536:SF1">
    <property type="entry name" value="MANNOSYLGLYCOPROTEIN ENDO-BETA-MANNOSIDASE"/>
    <property type="match status" value="1"/>
</dbReference>
<dbReference type="Pfam" id="PF14509">
    <property type="entry name" value="GH97_C"/>
    <property type="match status" value="1"/>
</dbReference>
<keyword evidence="5" id="KW-0106">Calcium</keyword>
<dbReference type="InterPro" id="IPR029483">
    <property type="entry name" value="GH97_C"/>
</dbReference>
<dbReference type="GO" id="GO:0004553">
    <property type="term" value="F:hydrolase activity, hydrolyzing O-glycosyl compounds"/>
    <property type="evidence" value="ECO:0007669"/>
    <property type="project" value="InterPro"/>
</dbReference>
<dbReference type="GO" id="GO:0030246">
    <property type="term" value="F:carbohydrate binding"/>
    <property type="evidence" value="ECO:0007669"/>
    <property type="project" value="InterPro"/>
</dbReference>
<evidence type="ECO:0000256" key="5">
    <source>
        <dbReference type="ARBA" id="ARBA00022837"/>
    </source>
</evidence>
<feature type="signal peptide" evidence="7">
    <location>
        <begin position="1"/>
        <end position="23"/>
    </location>
</feature>
<dbReference type="RefSeq" id="WP_114006014.1">
    <property type="nucleotide sequence ID" value="NZ_QGDC01000008.1"/>
</dbReference>
<dbReference type="Pfam" id="PF00754">
    <property type="entry name" value="F5_F8_type_C"/>
    <property type="match status" value="1"/>
</dbReference>
<dbReference type="InterPro" id="IPR043534">
    <property type="entry name" value="EBDG/EBM"/>
</dbReference>
<proteinExistence type="inferred from homology"/>
<dbReference type="Gene3D" id="2.60.40.10">
    <property type="entry name" value="Immunoglobulins"/>
    <property type="match status" value="3"/>
</dbReference>
<dbReference type="PANTHER" id="PTHR43536">
    <property type="entry name" value="MANNOSYLGLYCOPROTEIN ENDO-BETA-MANNOSIDASE"/>
    <property type="match status" value="1"/>
</dbReference>
<evidence type="ECO:0000259" key="8">
    <source>
        <dbReference type="PROSITE" id="PS50022"/>
    </source>
</evidence>
<dbReference type="OrthoDB" id="9801077at2"/>
<dbReference type="Gene3D" id="2.70.98.10">
    <property type="match status" value="1"/>
</dbReference>
<dbReference type="Pfam" id="PF10566">
    <property type="entry name" value="Glyco_hydro_97"/>
    <property type="match status" value="1"/>
</dbReference>
<dbReference type="Proteomes" id="UP000253209">
    <property type="component" value="Unassembled WGS sequence"/>
</dbReference>
<sequence>MSVFLQRCLVFASLLFLTVPAFSQTPGDVRSAGSGNWTNMQPASIWEQYRLAYGGWKVRSQKEVGADSVAMRSPGYNAGSWLKAQVPGTIFGAYVKAGIEPDPSYGDNIYKMDYEKYRANHWYRTEFTIPGKYAGKLVWLNFNGVNKTGEIYINNKKLGGVKGFMIRGRYNITDKINPNGTNVLAVLVRRMSDSLNNWESPTYKPSAGWDWMPSVPGVNRGITNKVYLSASGPVTLADPWMRTMELQGQNTSAKMRFNTQLKNHTNTAQTGVLTAIINPGNIRLSQTIKFNPNELKTYSPADFVMSNPKLWWPNGYGDPHLYTCKLVFEINGAVSDSTSFKFGVRKYGYRNDNNGVLQLSINGKRVYCKGGNWGIPDFMLGDLGREYETRIRFHVDMNMNMIRNWTGSTTDEAFYDMCDKYGIMVWDDFWLNNAFTFLFDEKAFLANVPEKLKRFRNHASIAVWCGSNENVPFQDRQLQDSTLKYDGGDRLYQSSSNSKNISSKDQKIQFGMPNQGGLSGSGPWDTKDIRSYFTGSGVSGHSEPRFVGKFGFRSEIGATAFPNVESFKKFIPADKLWPRNEMWDRAHYFSNDWAYGGGAGPSDYMNRINRFYGTATGIDDFCKKAQLLNYETHRAMFEGWQDNIWKDASGILMWMSQSAFPTMIWQTYDYYYDCTGAYYGVKKANEPVHIQWSIADEGVKVVNNTHTTLTNLTAKSTVYDIAGNIVPGYSKSVVINALKDTITYAMKAGNIAGLNFALNKPAFSSNEESNHRKADAFDGNSSTRWAAGETSNNSWIYVDLGALTKIQAVQLVWESFASSYKIQVSNNATNWTDVYSTTTGDGGTDAITFNEVTARYVRMQCVQRNGFFGVSLFEFGVYSKLPAVDFLKLELTDNTGKLVSENLYWRSGGDYTTLNNIPQVKLSVTSSTERVGDKQLMKVKIANPANSGGVAFGLHVQLTNPSTKERVLPVLISDNYFTVFKGEEKNITIEYDPALLGGSEPELKIDQYSDKPFAEVDRDTVSAISPDTKTGFNLFVKDGRMYYQLNRNNKSVIEPSLLSLTVNDKMPSGIKSFTVAERKTINQTYAVMGGHSEAVNNCEQILVKVNEPLNLGMMLEIKVFNDGAAFRYILPGNFTKTVTADDTEFTIPAGNIVWSQADVSNYEGVYIKKAIESVKKGDRVGPPLTFILPDNGGYGVILEGGNDNFAGMSLTFNGNRQYKGRLQGKTIINGELKTPWHIVQISADLNALVNSDIVGNVSPAPDPELFPQGVNTRWLKPGKSTWSWLATTGTPLFEVTYKNMLRYSKLAGQMGIEYNLVDHGWEYYWATGNKTKWDVLKELVDSSRAHNVKIWVWRSYNNLDFFGDPGLKDSTARREFFAKCREVGVAGLKLDFFTGETQEVQSWMQAALKDAAREKLMINFHGAPKPSGHSTTWPNEMTREAIRGLEHGNPGSKWPEHNTALPFTRFLAGAGDYTPLSLRTQIVPGTTLTHQLATVIAFTSPFMCLGVNPDSLAVSPVRHMIKGLPTTWDETRILPQSEIGGLAIMARRKGTTWYLAAINGPVAKSVNISLSFLGNGNYKSLLYRDDDNANAKTIIVNTDFTGSGVLTGTLKAGGGIAARFEKQ</sequence>
<keyword evidence="6" id="KW-0326">Glycosidase</keyword>
<dbReference type="EMBL" id="QGDC01000008">
    <property type="protein sequence ID" value="RCH54089.1"/>
    <property type="molecule type" value="Genomic_DNA"/>
</dbReference>
<name>A0A367GKV3_9SPHI</name>
<reference evidence="9 10" key="1">
    <citation type="submission" date="2018-05" db="EMBL/GenBank/DDBJ databases">
        <title>Mucilaginibacter hurinus sp. nov., isolated from briquette warehouse soil.</title>
        <authorList>
            <person name="Choi L."/>
        </authorList>
    </citation>
    <scope>NUCLEOTIDE SEQUENCE [LARGE SCALE GENOMIC DNA]</scope>
    <source>
        <strain evidence="9 10">ZR32</strain>
    </source>
</reference>
<comment type="subunit">
    <text evidence="3">Monomer.</text>
</comment>
<keyword evidence="4" id="KW-0378">Hydrolase</keyword>
<evidence type="ECO:0000256" key="1">
    <source>
        <dbReference type="ARBA" id="ARBA00001913"/>
    </source>
</evidence>
<dbReference type="InterPro" id="IPR008979">
    <property type="entry name" value="Galactose-bd-like_sf"/>
</dbReference>
<keyword evidence="10" id="KW-1185">Reference proteome</keyword>
<comment type="similarity">
    <text evidence="2">Belongs to the glycosyl hydrolase 2 family.</text>
</comment>
<dbReference type="Pfam" id="PF14508">
    <property type="entry name" value="GH97_N"/>
    <property type="match status" value="1"/>
</dbReference>
<feature type="domain" description="F5/8 type C" evidence="8">
    <location>
        <begin position="739"/>
        <end position="880"/>
    </location>
</feature>
<evidence type="ECO:0000313" key="10">
    <source>
        <dbReference type="Proteomes" id="UP000253209"/>
    </source>
</evidence>
<dbReference type="Gene3D" id="2.60.120.260">
    <property type="entry name" value="Galactose-binding domain-like"/>
    <property type="match status" value="2"/>
</dbReference>
<dbReference type="InterPro" id="IPR000421">
    <property type="entry name" value="FA58C"/>
</dbReference>
<dbReference type="Gene3D" id="3.20.20.80">
    <property type="entry name" value="Glycosidases"/>
    <property type="match status" value="1"/>
</dbReference>
<dbReference type="SUPFAM" id="SSF49785">
    <property type="entry name" value="Galactose-binding domain-like"/>
    <property type="match status" value="2"/>
</dbReference>
<feature type="chain" id="PRO_5016594720" description="F5/8 type C domain-containing protein" evidence="7">
    <location>
        <begin position="24"/>
        <end position="1623"/>
    </location>
</feature>
<dbReference type="InterPro" id="IPR013783">
    <property type="entry name" value="Ig-like_fold"/>
</dbReference>
<dbReference type="InterPro" id="IPR036156">
    <property type="entry name" value="Beta-gal/glucu_dom_sf"/>
</dbReference>
<comment type="cofactor">
    <cofactor evidence="1">
        <name>Ca(2+)</name>
        <dbReference type="ChEBI" id="CHEBI:29108"/>
    </cofactor>
</comment>
<dbReference type="Pfam" id="PF22666">
    <property type="entry name" value="Glyco_hydro_2_N2"/>
    <property type="match status" value="1"/>
</dbReference>
<dbReference type="InterPro" id="IPR019563">
    <property type="entry name" value="GH97_catalytic"/>
</dbReference>
<evidence type="ECO:0000313" key="9">
    <source>
        <dbReference type="EMBL" id="RCH54089.1"/>
    </source>
</evidence>
<dbReference type="PROSITE" id="PS50022">
    <property type="entry name" value="FA58C_3"/>
    <property type="match status" value="1"/>
</dbReference>
<evidence type="ECO:0000256" key="2">
    <source>
        <dbReference type="ARBA" id="ARBA00007401"/>
    </source>
</evidence>
<evidence type="ECO:0000256" key="6">
    <source>
        <dbReference type="ARBA" id="ARBA00023295"/>
    </source>
</evidence>
<dbReference type="Gene3D" id="2.60.40.1180">
    <property type="entry name" value="Golgi alpha-mannosidase II"/>
    <property type="match status" value="1"/>
</dbReference>
<dbReference type="InterPro" id="IPR013780">
    <property type="entry name" value="Glyco_hydro_b"/>
</dbReference>
<evidence type="ECO:0000256" key="7">
    <source>
        <dbReference type="SAM" id="SignalP"/>
    </source>
</evidence>
<accession>A0A367GKV3</accession>
<dbReference type="SUPFAM" id="SSF51445">
    <property type="entry name" value="(Trans)glycosidases"/>
    <property type="match status" value="2"/>
</dbReference>
<comment type="caution">
    <text evidence="9">The sequence shown here is derived from an EMBL/GenBank/DDBJ whole genome shotgun (WGS) entry which is preliminary data.</text>
</comment>
<dbReference type="InterPro" id="IPR041351">
    <property type="entry name" value="Ig_GlcNase"/>
</dbReference>
<gene>
    <name evidence="9" type="ORF">DJ568_14495</name>
</gene>
<dbReference type="Pfam" id="PF00703">
    <property type="entry name" value="Glyco_hydro_2"/>
    <property type="match status" value="1"/>
</dbReference>
<evidence type="ECO:0000256" key="4">
    <source>
        <dbReference type="ARBA" id="ARBA00022801"/>
    </source>
</evidence>
<organism evidence="9 10">
    <name type="scientific">Mucilaginibacter hurinus</name>
    <dbReference type="NCBI Taxonomy" id="2201324"/>
    <lineage>
        <taxon>Bacteria</taxon>
        <taxon>Pseudomonadati</taxon>
        <taxon>Bacteroidota</taxon>
        <taxon>Sphingobacteriia</taxon>
        <taxon>Sphingobacteriales</taxon>
        <taxon>Sphingobacteriaceae</taxon>
        <taxon>Mucilaginibacter</taxon>
    </lineage>
</organism>
<protein>
    <recommendedName>
        <fullName evidence="8">F5/8 type C domain-containing protein</fullName>
    </recommendedName>
</protein>
<dbReference type="InterPro" id="IPR017853">
    <property type="entry name" value="GH"/>
</dbReference>
<dbReference type="SUPFAM" id="SSF49303">
    <property type="entry name" value="beta-Galactosidase/glucuronidase domain"/>
    <property type="match status" value="3"/>
</dbReference>
<dbReference type="GO" id="GO:0005975">
    <property type="term" value="P:carbohydrate metabolic process"/>
    <property type="evidence" value="ECO:0007669"/>
    <property type="project" value="InterPro"/>
</dbReference>
<dbReference type="Pfam" id="PF18368">
    <property type="entry name" value="Ig_GlcNase"/>
    <property type="match status" value="1"/>
</dbReference>
<dbReference type="InterPro" id="IPR006102">
    <property type="entry name" value="Ig-like_GH2"/>
</dbReference>
<keyword evidence="7" id="KW-0732">Signal</keyword>
<dbReference type="InterPro" id="IPR013785">
    <property type="entry name" value="Aldolase_TIM"/>
</dbReference>
<dbReference type="InterPro" id="IPR054593">
    <property type="entry name" value="Beta-mannosidase-like_N2"/>
</dbReference>
<dbReference type="InterPro" id="IPR014718">
    <property type="entry name" value="GH-type_carb-bd"/>
</dbReference>
<dbReference type="Gene3D" id="3.20.20.70">
    <property type="entry name" value="Aldolase class I"/>
    <property type="match status" value="1"/>
</dbReference>
<dbReference type="InterPro" id="IPR029486">
    <property type="entry name" value="GH97_N"/>
</dbReference>
<evidence type="ECO:0000256" key="3">
    <source>
        <dbReference type="ARBA" id="ARBA00011245"/>
    </source>
</evidence>